<organism evidence="2 3">
    <name type="scientific">Glomerella acutata</name>
    <name type="common">Colletotrichum acutatum</name>
    <dbReference type="NCBI Taxonomy" id="27357"/>
    <lineage>
        <taxon>Eukaryota</taxon>
        <taxon>Fungi</taxon>
        <taxon>Dikarya</taxon>
        <taxon>Ascomycota</taxon>
        <taxon>Pezizomycotina</taxon>
        <taxon>Sordariomycetes</taxon>
        <taxon>Hypocreomycetidae</taxon>
        <taxon>Glomerellales</taxon>
        <taxon>Glomerellaceae</taxon>
        <taxon>Colletotrichum</taxon>
        <taxon>Colletotrichum acutatum species complex</taxon>
    </lineage>
</organism>
<protein>
    <submittedName>
        <fullName evidence="2">Uncharacterized protein</fullName>
    </submittedName>
</protein>
<accession>A0AAD8XLY0</accession>
<dbReference type="EMBL" id="JAHMHS010000010">
    <property type="protein sequence ID" value="KAK1729719.1"/>
    <property type="molecule type" value="Genomic_DNA"/>
</dbReference>
<comment type="caution">
    <text evidence="2">The sequence shown here is derived from an EMBL/GenBank/DDBJ whole genome shotgun (WGS) entry which is preliminary data.</text>
</comment>
<dbReference type="AlphaFoldDB" id="A0AAD8XLY0"/>
<evidence type="ECO:0000313" key="3">
    <source>
        <dbReference type="Proteomes" id="UP001244207"/>
    </source>
</evidence>
<feature type="region of interest" description="Disordered" evidence="1">
    <location>
        <begin position="78"/>
        <end position="107"/>
    </location>
</feature>
<dbReference type="Proteomes" id="UP001244207">
    <property type="component" value="Unassembled WGS sequence"/>
</dbReference>
<dbReference type="RefSeq" id="XP_060369774.1">
    <property type="nucleotide sequence ID" value="XM_060501370.1"/>
</dbReference>
<dbReference type="GeneID" id="85385269"/>
<proteinExistence type="predicted"/>
<reference evidence="2" key="1">
    <citation type="submission" date="2021-12" db="EMBL/GenBank/DDBJ databases">
        <title>Comparative genomics, transcriptomics and evolutionary studies reveal genomic signatures of adaptation to plant cell wall in hemibiotrophic fungi.</title>
        <authorList>
            <consortium name="DOE Joint Genome Institute"/>
            <person name="Baroncelli R."/>
            <person name="Diaz J.F."/>
            <person name="Benocci T."/>
            <person name="Peng M."/>
            <person name="Battaglia E."/>
            <person name="Haridas S."/>
            <person name="Andreopoulos W."/>
            <person name="Labutti K."/>
            <person name="Pangilinan J."/>
            <person name="Floch G.L."/>
            <person name="Makela M.R."/>
            <person name="Henrissat B."/>
            <person name="Grigoriev I.V."/>
            <person name="Crouch J.A."/>
            <person name="De Vries R.P."/>
            <person name="Sukno S.A."/>
            <person name="Thon M.R."/>
        </authorList>
    </citation>
    <scope>NUCLEOTIDE SEQUENCE</scope>
    <source>
        <strain evidence="2">CBS 112980</strain>
    </source>
</reference>
<name>A0AAD8XLY0_GLOAC</name>
<gene>
    <name evidence="2" type="ORF">BDZ83DRAFT_15704</name>
</gene>
<feature type="compositionally biased region" description="Basic and acidic residues" evidence="1">
    <location>
        <begin position="98"/>
        <end position="107"/>
    </location>
</feature>
<evidence type="ECO:0000256" key="1">
    <source>
        <dbReference type="SAM" id="MobiDB-lite"/>
    </source>
</evidence>
<feature type="compositionally biased region" description="Polar residues" evidence="1">
    <location>
        <begin position="83"/>
        <end position="92"/>
    </location>
</feature>
<keyword evidence="3" id="KW-1185">Reference proteome</keyword>
<sequence length="107" mass="12267">MFRIARQGASFLKPPWPIHYSTNLHFPRRYTVLFNHCPLFLSMEDPFVDDFSPPRANVFTAEPEDGDIPEGLVSARRQKFSRRPSTCATSRKPSPLGARERESTWSG</sequence>
<evidence type="ECO:0000313" key="2">
    <source>
        <dbReference type="EMBL" id="KAK1729719.1"/>
    </source>
</evidence>